<accession>A0A844B037</accession>
<comment type="caution">
    <text evidence="2">The sequence shown here is derived from an EMBL/GenBank/DDBJ whole genome shotgun (WGS) entry which is preliminary data.</text>
</comment>
<reference evidence="2 3" key="1">
    <citation type="submission" date="2019-11" db="EMBL/GenBank/DDBJ databases">
        <title>Caenimonas koreensis gen. nov., sp. nov., isolated from activated sludge.</title>
        <authorList>
            <person name="Seung H.R."/>
        </authorList>
    </citation>
    <scope>NUCLEOTIDE SEQUENCE [LARGE SCALE GENOMIC DNA]</scope>
    <source>
        <strain evidence="2 3">EMB320</strain>
    </source>
</reference>
<feature type="region of interest" description="Disordered" evidence="1">
    <location>
        <begin position="1"/>
        <end position="21"/>
    </location>
</feature>
<evidence type="ECO:0000256" key="1">
    <source>
        <dbReference type="SAM" id="MobiDB-lite"/>
    </source>
</evidence>
<dbReference type="InterPro" id="IPR025639">
    <property type="entry name" value="DruA"/>
</dbReference>
<dbReference type="Proteomes" id="UP000487350">
    <property type="component" value="Unassembled WGS sequence"/>
</dbReference>
<protein>
    <submittedName>
        <fullName evidence="2">DUF4338 domain-containing protein</fullName>
    </submittedName>
</protein>
<dbReference type="Pfam" id="PF14236">
    <property type="entry name" value="DruA"/>
    <property type="match status" value="1"/>
</dbReference>
<name>A0A844B037_9BURK</name>
<dbReference type="EMBL" id="WJBU01000003">
    <property type="protein sequence ID" value="MRD46473.1"/>
    <property type="molecule type" value="Genomic_DNA"/>
</dbReference>
<dbReference type="AlphaFoldDB" id="A0A844B037"/>
<gene>
    <name evidence="2" type="ORF">GHT07_04245</name>
</gene>
<evidence type="ECO:0000313" key="2">
    <source>
        <dbReference type="EMBL" id="MRD46473.1"/>
    </source>
</evidence>
<sequence length="394" mass="43987">MPKVANKAPPRPNNRAGGKVVHLPSGVQKAGVVLRNSILAAVKEFDAATAKDDKDYLRALHGRAKQLQPGVPGKRVRAAFVKHRAMFAIGNEIDPNKIRPVLKLASQDTEWGEIFGVVRALWSMPYNKGYGRRLRFVVFDAHHEAVIGIIGLQSPPADLQCRDMLFQYPKQRKLELVNSTMDAYAVGAIPPYSYLLGGKLVAGLIATDAVREAYWTQYAGKKTEMENKLIRQPLVAVTTTSAFGRSSMYNRLKYKNRLLAEPIGSTLGFGTLHLEHLYDGIRAYLEMTGEYNNGGFGTGPKVRWQNIVTALNRLGLGSDMLRHGVQREVFLYRLVEDLESGMSGGEPGNPERLSVQDYSEFWIERWAVPRAQRFPHWSNGDERILIEQTLAAIS</sequence>
<organism evidence="2 3">
    <name type="scientific">Caenimonas koreensis DSM 17982</name>
    <dbReference type="NCBI Taxonomy" id="1121255"/>
    <lineage>
        <taxon>Bacteria</taxon>
        <taxon>Pseudomonadati</taxon>
        <taxon>Pseudomonadota</taxon>
        <taxon>Betaproteobacteria</taxon>
        <taxon>Burkholderiales</taxon>
        <taxon>Comamonadaceae</taxon>
        <taxon>Caenimonas</taxon>
    </lineage>
</organism>
<keyword evidence="3" id="KW-1185">Reference proteome</keyword>
<dbReference type="OrthoDB" id="6637466at2"/>
<evidence type="ECO:0000313" key="3">
    <source>
        <dbReference type="Proteomes" id="UP000487350"/>
    </source>
</evidence>
<proteinExistence type="predicted"/>